<protein>
    <submittedName>
        <fullName evidence="1">Uncharacterized protein</fullName>
    </submittedName>
</protein>
<dbReference type="Proteomes" id="UP001054837">
    <property type="component" value="Unassembled WGS sequence"/>
</dbReference>
<dbReference type="EMBL" id="BPLQ01012831">
    <property type="protein sequence ID" value="GIY68101.1"/>
    <property type="molecule type" value="Genomic_DNA"/>
</dbReference>
<keyword evidence="2" id="KW-1185">Reference proteome</keyword>
<evidence type="ECO:0000313" key="2">
    <source>
        <dbReference type="Proteomes" id="UP001054837"/>
    </source>
</evidence>
<sequence length="72" mass="7917">MRSVLMFEFPDDSFGSKVALPGKITLTPEDPAMNATVHVTDFEEILINCRLPSTYTSDCEKTCVQDASTTLS</sequence>
<gene>
    <name evidence="1" type="ORF">CDAR_86691</name>
</gene>
<accession>A0AAV4VDW7</accession>
<dbReference type="AlphaFoldDB" id="A0AAV4VDW7"/>
<comment type="caution">
    <text evidence="1">The sequence shown here is derived from an EMBL/GenBank/DDBJ whole genome shotgun (WGS) entry which is preliminary data.</text>
</comment>
<proteinExistence type="predicted"/>
<reference evidence="1 2" key="1">
    <citation type="submission" date="2021-06" db="EMBL/GenBank/DDBJ databases">
        <title>Caerostris darwini draft genome.</title>
        <authorList>
            <person name="Kono N."/>
            <person name="Arakawa K."/>
        </authorList>
    </citation>
    <scope>NUCLEOTIDE SEQUENCE [LARGE SCALE GENOMIC DNA]</scope>
</reference>
<evidence type="ECO:0000313" key="1">
    <source>
        <dbReference type="EMBL" id="GIY68101.1"/>
    </source>
</evidence>
<organism evidence="1 2">
    <name type="scientific">Caerostris darwini</name>
    <dbReference type="NCBI Taxonomy" id="1538125"/>
    <lineage>
        <taxon>Eukaryota</taxon>
        <taxon>Metazoa</taxon>
        <taxon>Ecdysozoa</taxon>
        <taxon>Arthropoda</taxon>
        <taxon>Chelicerata</taxon>
        <taxon>Arachnida</taxon>
        <taxon>Araneae</taxon>
        <taxon>Araneomorphae</taxon>
        <taxon>Entelegynae</taxon>
        <taxon>Araneoidea</taxon>
        <taxon>Araneidae</taxon>
        <taxon>Caerostris</taxon>
    </lineage>
</organism>
<name>A0AAV4VDW7_9ARAC</name>